<protein>
    <submittedName>
        <fullName evidence="1">Uncharacterized protein</fullName>
    </submittedName>
</protein>
<name>A0A0D0EAJ2_9AGAM</name>
<reference evidence="1 2" key="1">
    <citation type="submission" date="2014-04" db="EMBL/GenBank/DDBJ databases">
        <authorList>
            <consortium name="DOE Joint Genome Institute"/>
            <person name="Kuo A."/>
            <person name="Kohler A."/>
            <person name="Jargeat P."/>
            <person name="Nagy L.G."/>
            <person name="Floudas D."/>
            <person name="Copeland A."/>
            <person name="Barry K.W."/>
            <person name="Cichocki N."/>
            <person name="Veneault-Fourrey C."/>
            <person name="LaButti K."/>
            <person name="Lindquist E.A."/>
            <person name="Lipzen A."/>
            <person name="Lundell T."/>
            <person name="Morin E."/>
            <person name="Murat C."/>
            <person name="Sun H."/>
            <person name="Tunlid A."/>
            <person name="Henrissat B."/>
            <person name="Grigoriev I.V."/>
            <person name="Hibbett D.S."/>
            <person name="Martin F."/>
            <person name="Nordberg H.P."/>
            <person name="Cantor M.N."/>
            <person name="Hua S.X."/>
        </authorList>
    </citation>
    <scope>NUCLEOTIDE SEQUENCE [LARGE SCALE GENOMIC DNA]</scope>
    <source>
        <strain evidence="1 2">Ve08.2h10</strain>
    </source>
</reference>
<proteinExistence type="predicted"/>
<reference evidence="2" key="2">
    <citation type="submission" date="2015-01" db="EMBL/GenBank/DDBJ databases">
        <title>Evolutionary Origins and Diversification of the Mycorrhizal Mutualists.</title>
        <authorList>
            <consortium name="DOE Joint Genome Institute"/>
            <consortium name="Mycorrhizal Genomics Consortium"/>
            <person name="Kohler A."/>
            <person name="Kuo A."/>
            <person name="Nagy L.G."/>
            <person name="Floudas D."/>
            <person name="Copeland A."/>
            <person name="Barry K.W."/>
            <person name="Cichocki N."/>
            <person name="Veneault-Fourrey C."/>
            <person name="LaButti K."/>
            <person name="Lindquist E.A."/>
            <person name="Lipzen A."/>
            <person name="Lundell T."/>
            <person name="Morin E."/>
            <person name="Murat C."/>
            <person name="Riley R."/>
            <person name="Ohm R."/>
            <person name="Sun H."/>
            <person name="Tunlid A."/>
            <person name="Henrissat B."/>
            <person name="Grigoriev I.V."/>
            <person name="Hibbett D.S."/>
            <person name="Martin F."/>
        </authorList>
    </citation>
    <scope>NUCLEOTIDE SEQUENCE [LARGE SCALE GENOMIC DNA]</scope>
    <source>
        <strain evidence="2">Ve08.2h10</strain>
    </source>
</reference>
<dbReference type="OrthoDB" id="2658192at2759"/>
<gene>
    <name evidence="1" type="ORF">PAXRUDRAFT_770331</name>
</gene>
<dbReference type="Proteomes" id="UP000054538">
    <property type="component" value="Unassembled WGS sequence"/>
</dbReference>
<evidence type="ECO:0000313" key="2">
    <source>
        <dbReference type="Proteomes" id="UP000054538"/>
    </source>
</evidence>
<organism evidence="1 2">
    <name type="scientific">Paxillus rubicundulus Ve08.2h10</name>
    <dbReference type="NCBI Taxonomy" id="930991"/>
    <lineage>
        <taxon>Eukaryota</taxon>
        <taxon>Fungi</taxon>
        <taxon>Dikarya</taxon>
        <taxon>Basidiomycota</taxon>
        <taxon>Agaricomycotina</taxon>
        <taxon>Agaricomycetes</taxon>
        <taxon>Agaricomycetidae</taxon>
        <taxon>Boletales</taxon>
        <taxon>Paxilineae</taxon>
        <taxon>Paxillaceae</taxon>
        <taxon>Paxillus</taxon>
    </lineage>
</organism>
<keyword evidence="2" id="KW-1185">Reference proteome</keyword>
<accession>A0A0D0EAJ2</accession>
<dbReference type="HOGENOM" id="CLU_2210815_0_0_1"/>
<dbReference type="EMBL" id="KN824975">
    <property type="protein sequence ID" value="KIK96660.1"/>
    <property type="molecule type" value="Genomic_DNA"/>
</dbReference>
<dbReference type="InParanoid" id="A0A0D0EAJ2"/>
<dbReference type="AlphaFoldDB" id="A0A0D0EAJ2"/>
<sequence length="107" mass="11398">MHHCLRAKSIASMGDLTVPSEAREILSGVGGAVLLESTLEAHAHMKQKGGFGITNLILLSARMVVLTRTILPSAEGAKMQNANGFWDKLYHPLANGPSGLDCAGCWR</sequence>
<evidence type="ECO:0000313" key="1">
    <source>
        <dbReference type="EMBL" id="KIK96660.1"/>
    </source>
</evidence>